<keyword evidence="15" id="KW-0739">Sodium transport</keyword>
<dbReference type="GO" id="GO:0016020">
    <property type="term" value="C:membrane"/>
    <property type="evidence" value="ECO:0007669"/>
    <property type="project" value="InterPro"/>
</dbReference>
<dbReference type="SMART" id="SM00900">
    <property type="entry name" value="FMN_bind"/>
    <property type="match status" value="1"/>
</dbReference>
<dbReference type="GO" id="GO:0010181">
    <property type="term" value="F:FMN binding"/>
    <property type="evidence" value="ECO:0007669"/>
    <property type="project" value="InterPro"/>
</dbReference>
<gene>
    <name evidence="17" type="primary">nqrC_1</name>
    <name evidence="17" type="ORF">VR7878_00969</name>
</gene>
<keyword evidence="3" id="KW-0997">Cell inner membrane</keyword>
<dbReference type="EMBL" id="FULE01000014">
    <property type="protein sequence ID" value="SJN54877.1"/>
    <property type="molecule type" value="Genomic_DNA"/>
</dbReference>
<keyword evidence="11" id="KW-0915">Sodium</keyword>
<sequence>MVLQIKYQSLLSLMVLPGVIFLGGCFDAEKHTESGLKVSADTSLQGHHNKIIRHDAQRTLLDVAGLGAVQESTSNLLKAYFHPVLLNMENQTITDEPGAIARYRESVKNHTLTRQALDADKNLARLSSRDQWVLVYIVGGHDSVNHGSGTNGSKQNGVQEASLTPGKQLIVPIEGKGYLSMLKGYLSLDLKTLSIQRIRFYEQGETPALGGKIMTNAQWLAQFQGKRILEDGQANFRVVMPHQNHQDHFTIDGLSGATNTSHSVENLINYWMGPDGYYFALTLLQQRYL</sequence>
<evidence type="ECO:0000256" key="13">
    <source>
        <dbReference type="ARBA" id="ARBA00023075"/>
    </source>
</evidence>
<evidence type="ECO:0000256" key="12">
    <source>
        <dbReference type="ARBA" id="ARBA00023065"/>
    </source>
</evidence>
<evidence type="ECO:0000256" key="1">
    <source>
        <dbReference type="ARBA" id="ARBA00022448"/>
    </source>
</evidence>
<keyword evidence="17" id="KW-0560">Oxidoreductase</keyword>
<dbReference type="InterPro" id="IPR007329">
    <property type="entry name" value="FMN-bd"/>
</dbReference>
<keyword evidence="5" id="KW-0285">Flavoprotein</keyword>
<keyword evidence="1" id="KW-0813">Transport</keyword>
<dbReference type="EC" id="1.6.5.-" evidence="17"/>
<dbReference type="PANTHER" id="PTHR37838:SF1">
    <property type="entry name" value="NA(+)-TRANSLOCATING NADH-QUINONE REDUCTASE SUBUNIT C"/>
    <property type="match status" value="1"/>
</dbReference>
<keyword evidence="2" id="KW-1003">Cell membrane</keyword>
<evidence type="ECO:0000313" key="17">
    <source>
        <dbReference type="EMBL" id="SJN54877.1"/>
    </source>
</evidence>
<dbReference type="Proteomes" id="UP000188276">
    <property type="component" value="Unassembled WGS sequence"/>
</dbReference>
<keyword evidence="10" id="KW-0520">NAD</keyword>
<evidence type="ECO:0000256" key="9">
    <source>
        <dbReference type="ARBA" id="ARBA00022989"/>
    </source>
</evidence>
<dbReference type="OrthoDB" id="9786835at2"/>
<evidence type="ECO:0000256" key="6">
    <source>
        <dbReference type="ARBA" id="ARBA00022643"/>
    </source>
</evidence>
<evidence type="ECO:0000313" key="18">
    <source>
        <dbReference type="Proteomes" id="UP000188276"/>
    </source>
</evidence>
<evidence type="ECO:0000256" key="4">
    <source>
        <dbReference type="ARBA" id="ARBA00022553"/>
    </source>
</evidence>
<organism evidence="17 18">
    <name type="scientific">Vibrio ruber (strain DSM 16370 / JCM 11486 / BCRC 17186 / CECT 7878 / LMG 23124 / VR1)</name>
    <dbReference type="NCBI Taxonomy" id="1123498"/>
    <lineage>
        <taxon>Bacteria</taxon>
        <taxon>Pseudomonadati</taxon>
        <taxon>Pseudomonadota</taxon>
        <taxon>Gammaproteobacteria</taxon>
        <taxon>Vibrionales</taxon>
        <taxon>Vibrionaceae</taxon>
        <taxon>Vibrio</taxon>
    </lineage>
</organism>
<evidence type="ECO:0000256" key="2">
    <source>
        <dbReference type="ARBA" id="ARBA00022475"/>
    </source>
</evidence>
<keyword evidence="9" id="KW-1133">Transmembrane helix</keyword>
<evidence type="ECO:0000256" key="3">
    <source>
        <dbReference type="ARBA" id="ARBA00022519"/>
    </source>
</evidence>
<evidence type="ECO:0000256" key="5">
    <source>
        <dbReference type="ARBA" id="ARBA00022630"/>
    </source>
</evidence>
<evidence type="ECO:0000256" key="11">
    <source>
        <dbReference type="ARBA" id="ARBA00023053"/>
    </source>
</evidence>
<feature type="domain" description="FMN-binding" evidence="16">
    <location>
        <begin position="177"/>
        <end position="275"/>
    </location>
</feature>
<evidence type="ECO:0000256" key="10">
    <source>
        <dbReference type="ARBA" id="ARBA00023027"/>
    </source>
</evidence>
<keyword evidence="6" id="KW-0288">FMN</keyword>
<dbReference type="RefSeq" id="WP_077333924.1">
    <property type="nucleotide sequence ID" value="NZ_FULE01000014.1"/>
</dbReference>
<dbReference type="PROSITE" id="PS51257">
    <property type="entry name" value="PROKAR_LIPOPROTEIN"/>
    <property type="match status" value="1"/>
</dbReference>
<keyword evidence="14" id="KW-0472">Membrane</keyword>
<protein>
    <submittedName>
        <fullName evidence="17">Na(+)-translocating NADH-quinone reductase subunit C</fullName>
        <ecNumber evidence="17">1.6.5.-</ecNumber>
    </submittedName>
</protein>
<dbReference type="AlphaFoldDB" id="A0A1R4LEQ6"/>
<dbReference type="PANTHER" id="PTHR37838">
    <property type="entry name" value="NA(+)-TRANSLOCATING NADH-QUINONE REDUCTASE SUBUNIT C"/>
    <property type="match status" value="1"/>
</dbReference>
<reference evidence="18" key="1">
    <citation type="submission" date="2017-02" db="EMBL/GenBank/DDBJ databases">
        <authorList>
            <person name="Rodrigo-Torres L."/>
            <person name="Arahal R.D."/>
            <person name="Lucena T."/>
        </authorList>
    </citation>
    <scope>NUCLEOTIDE SEQUENCE [LARGE SCALE GENOMIC DNA]</scope>
    <source>
        <strain evidence="18">CECT 7878</strain>
    </source>
</reference>
<evidence type="ECO:0000256" key="14">
    <source>
        <dbReference type="ARBA" id="ARBA00023136"/>
    </source>
</evidence>
<keyword evidence="4" id="KW-0597">Phosphoprotein</keyword>
<dbReference type="STRING" id="1123498.VR7878_00969"/>
<dbReference type="InterPro" id="IPR010204">
    <property type="entry name" value="NqrC"/>
</dbReference>
<proteinExistence type="predicted"/>
<evidence type="ECO:0000256" key="8">
    <source>
        <dbReference type="ARBA" id="ARBA00022967"/>
    </source>
</evidence>
<keyword evidence="12" id="KW-0406">Ion transport</keyword>
<keyword evidence="8" id="KW-1278">Translocase</keyword>
<accession>A0A1R4LEQ6</accession>
<dbReference type="Pfam" id="PF04205">
    <property type="entry name" value="FMN_bind"/>
    <property type="match status" value="1"/>
</dbReference>
<evidence type="ECO:0000259" key="16">
    <source>
        <dbReference type="SMART" id="SM00900"/>
    </source>
</evidence>
<dbReference type="GO" id="GO:0006814">
    <property type="term" value="P:sodium ion transport"/>
    <property type="evidence" value="ECO:0007669"/>
    <property type="project" value="UniProtKB-KW"/>
</dbReference>
<evidence type="ECO:0000256" key="15">
    <source>
        <dbReference type="ARBA" id="ARBA00023201"/>
    </source>
</evidence>
<name>A0A1R4LEQ6_VIBR1</name>
<keyword evidence="7" id="KW-0812">Transmembrane</keyword>
<dbReference type="GO" id="GO:0016655">
    <property type="term" value="F:oxidoreductase activity, acting on NAD(P)H, quinone or similar compound as acceptor"/>
    <property type="evidence" value="ECO:0007669"/>
    <property type="project" value="InterPro"/>
</dbReference>
<evidence type="ECO:0000256" key="7">
    <source>
        <dbReference type="ARBA" id="ARBA00022692"/>
    </source>
</evidence>
<keyword evidence="18" id="KW-1185">Reference proteome</keyword>
<keyword evidence="13" id="KW-0830">Ubiquinone</keyword>